<organism evidence="1">
    <name type="scientific">Streptomyces sp. NBC_00003</name>
    <dbReference type="NCBI Taxonomy" id="2903608"/>
    <lineage>
        <taxon>Bacteria</taxon>
        <taxon>Bacillati</taxon>
        <taxon>Actinomycetota</taxon>
        <taxon>Actinomycetes</taxon>
        <taxon>Kitasatosporales</taxon>
        <taxon>Streptomycetaceae</taxon>
        <taxon>Streptomyces</taxon>
    </lineage>
</organism>
<accession>A0AAU2UXF6</accession>
<proteinExistence type="predicted"/>
<sequence length="227" mass="24123">MGAVMLVFVAIPFLFYLSHKYARSARARCHPHDLLLINAVRAAGVISKERDGWRTAPFVRNAHGALEALAVRAQLSLALKGRVDAVDFGLRRELRLEAQRVAASIRSLKPTISTASGPESVDRVLQSLINGIEAIAKIDRQALLDGAPPLPSGVSRLRAAAARMLPGAVLIGASFLVPLIPAISADGHVASTVRWTLLITGVTWIVSASSEATGRVGDVLGKAMPFK</sequence>
<evidence type="ECO:0000313" key="1">
    <source>
        <dbReference type="EMBL" id="WTW59752.1"/>
    </source>
</evidence>
<reference evidence="1" key="1">
    <citation type="submission" date="2022-10" db="EMBL/GenBank/DDBJ databases">
        <title>The complete genomes of actinobacterial strains from the NBC collection.</title>
        <authorList>
            <person name="Joergensen T.S."/>
            <person name="Alvarez Arevalo M."/>
            <person name="Sterndorff E.B."/>
            <person name="Faurdal D."/>
            <person name="Vuksanovic O."/>
            <person name="Mourched A.-S."/>
            <person name="Charusanti P."/>
            <person name="Shaw S."/>
            <person name="Blin K."/>
            <person name="Weber T."/>
        </authorList>
    </citation>
    <scope>NUCLEOTIDE SEQUENCE</scope>
    <source>
        <strain evidence="1">NBC_00003</strain>
    </source>
</reference>
<name>A0AAU2UXF6_9ACTN</name>
<dbReference type="AlphaFoldDB" id="A0AAU2UXF6"/>
<protein>
    <recommendedName>
        <fullName evidence="2">Type II secretion system protein GspF domain-containing protein</fullName>
    </recommendedName>
</protein>
<evidence type="ECO:0008006" key="2">
    <source>
        <dbReference type="Google" id="ProtNLM"/>
    </source>
</evidence>
<gene>
    <name evidence="1" type="ORF">OG549_03270</name>
</gene>
<dbReference type="EMBL" id="CP108318">
    <property type="protein sequence ID" value="WTW59752.1"/>
    <property type="molecule type" value="Genomic_DNA"/>
</dbReference>